<proteinExistence type="predicted"/>
<dbReference type="AlphaFoldDB" id="A0A845SXU6"/>
<comment type="caution">
    <text evidence="2">The sequence shown here is derived from an EMBL/GenBank/DDBJ whole genome shotgun (WGS) entry which is preliminary data.</text>
</comment>
<name>A0A845SXU6_9FIRM</name>
<dbReference type="Proteomes" id="UP000462501">
    <property type="component" value="Unassembled WGS sequence"/>
</dbReference>
<dbReference type="EMBL" id="VIQT01000024">
    <property type="protein sequence ID" value="NDO40735.1"/>
    <property type="molecule type" value="Genomic_DNA"/>
</dbReference>
<organism evidence="2 3">
    <name type="scientific">Anaerotruncus colihominis</name>
    <dbReference type="NCBI Taxonomy" id="169435"/>
    <lineage>
        <taxon>Bacteria</taxon>
        <taxon>Bacillati</taxon>
        <taxon>Bacillota</taxon>
        <taxon>Clostridia</taxon>
        <taxon>Eubacteriales</taxon>
        <taxon>Oscillospiraceae</taxon>
        <taxon>Anaerotruncus</taxon>
    </lineage>
</organism>
<evidence type="ECO:0000313" key="3">
    <source>
        <dbReference type="Proteomes" id="UP000462501"/>
    </source>
</evidence>
<dbReference type="RefSeq" id="WP_162222001.1">
    <property type="nucleotide sequence ID" value="NZ_JANJZM010000020.1"/>
</dbReference>
<dbReference type="InterPro" id="IPR046605">
    <property type="entry name" value="DUF6664"/>
</dbReference>
<protein>
    <recommendedName>
        <fullName evidence="1">DUF6664 domain-containing protein</fullName>
    </recommendedName>
</protein>
<evidence type="ECO:0000259" key="1">
    <source>
        <dbReference type="Pfam" id="PF20369"/>
    </source>
</evidence>
<gene>
    <name evidence="2" type="ORF">FMM72_16225</name>
</gene>
<reference evidence="2 3" key="1">
    <citation type="submission" date="2019-06" db="EMBL/GenBank/DDBJ databases">
        <title>Draft genome sequences of 15 bacterial species constituting the stable defined intestinal microbiota of the GM15 gnotobiotic mouse model.</title>
        <authorList>
            <person name="Elie C."/>
            <person name="Mathieu A."/>
            <person name="Saliou A."/>
            <person name="Darnaud M."/>
            <person name="Leulier F."/>
            <person name="Tamellini A."/>
        </authorList>
    </citation>
    <scope>NUCLEOTIDE SEQUENCE [LARGE SCALE GENOMIC DNA]</scope>
    <source>
        <strain evidence="2 3">JM4-15</strain>
    </source>
</reference>
<sequence>MVPDEFKFETFVEAQGTAMQEYLSGVVAKLSKTDKAYRAIQDKIESIYRQYPHVMGMFDTEKVVALNEQECAAAIEVVGLQNQLVELEMQSVYFRGCYDSVGYLQKAGIL</sequence>
<dbReference type="Pfam" id="PF20369">
    <property type="entry name" value="DUF6664"/>
    <property type="match status" value="1"/>
</dbReference>
<accession>A0A845SXU6</accession>
<evidence type="ECO:0000313" key="2">
    <source>
        <dbReference type="EMBL" id="NDO40735.1"/>
    </source>
</evidence>
<feature type="domain" description="DUF6664" evidence="1">
    <location>
        <begin position="6"/>
        <end position="110"/>
    </location>
</feature>